<gene>
    <name evidence="5" type="primary">lepB</name>
    <name evidence="5" type="ORF">ACFFFR_09985</name>
</gene>
<evidence type="ECO:0000259" key="4">
    <source>
        <dbReference type="Pfam" id="PF10502"/>
    </source>
</evidence>
<dbReference type="EC" id="3.4.21.89" evidence="3"/>
<dbReference type="Gene3D" id="2.10.109.10">
    <property type="entry name" value="Umud Fragment, subunit A"/>
    <property type="match status" value="1"/>
</dbReference>
<dbReference type="InterPro" id="IPR019533">
    <property type="entry name" value="Peptidase_S26"/>
</dbReference>
<organism evidence="5 6">
    <name type="scientific">Micrococcoides hystricis</name>
    <dbReference type="NCBI Taxonomy" id="1572761"/>
    <lineage>
        <taxon>Bacteria</taxon>
        <taxon>Bacillati</taxon>
        <taxon>Actinomycetota</taxon>
        <taxon>Actinomycetes</taxon>
        <taxon>Micrococcales</taxon>
        <taxon>Micrococcaceae</taxon>
        <taxon>Micrococcoides</taxon>
    </lineage>
</organism>
<dbReference type="EMBL" id="JBHLUB010000031">
    <property type="protein sequence ID" value="MFC0582703.1"/>
    <property type="molecule type" value="Genomic_DNA"/>
</dbReference>
<dbReference type="PANTHER" id="PTHR43390">
    <property type="entry name" value="SIGNAL PEPTIDASE I"/>
    <property type="match status" value="1"/>
</dbReference>
<dbReference type="Pfam" id="PF10502">
    <property type="entry name" value="Peptidase_S26"/>
    <property type="match status" value="1"/>
</dbReference>
<dbReference type="SUPFAM" id="SSF51306">
    <property type="entry name" value="LexA/Signal peptidase"/>
    <property type="match status" value="1"/>
</dbReference>
<comment type="subcellular location">
    <subcellularLocation>
        <location evidence="1">Cell membrane</location>
        <topology evidence="1">Single-pass type II membrane protein</topology>
    </subcellularLocation>
    <subcellularLocation>
        <location evidence="3">Membrane</location>
        <topology evidence="3">Single-pass type II membrane protein</topology>
    </subcellularLocation>
</comment>
<dbReference type="PANTHER" id="PTHR43390:SF1">
    <property type="entry name" value="CHLOROPLAST PROCESSING PEPTIDASE"/>
    <property type="match status" value="1"/>
</dbReference>
<keyword evidence="6" id="KW-1185">Reference proteome</keyword>
<evidence type="ECO:0000313" key="5">
    <source>
        <dbReference type="EMBL" id="MFC0582703.1"/>
    </source>
</evidence>
<sequence length="204" mass="22191">MHPEQTVTKRQSFFGWRLVLLTLAAVVVLTGLLRATVVEIYTIPTDSMEPTLDSGEKILVNRLAYLGEQPQKGDLVVFDGRGSFTPYEPDRPPLQAIGQWLGELSGISPPEGIFIKRVMATEGDHIRCCNDDGEIVLNGEVLVEDYLPSGVNASETQFDMILPKERVWLMGDNRPASADSRALLGAPGGGAVPVNKIIGRVIGH</sequence>
<dbReference type="PRINTS" id="PR00727">
    <property type="entry name" value="LEADERPTASE"/>
</dbReference>
<protein>
    <recommendedName>
        <fullName evidence="3">Signal peptidase I</fullName>
        <ecNumber evidence="3">3.4.21.89</ecNumber>
    </recommendedName>
</protein>
<comment type="similarity">
    <text evidence="2 3">Belongs to the peptidase S26 family.</text>
</comment>
<evidence type="ECO:0000256" key="3">
    <source>
        <dbReference type="RuleBase" id="RU362042"/>
    </source>
</evidence>
<dbReference type="CDD" id="cd06530">
    <property type="entry name" value="S26_SPase_I"/>
    <property type="match status" value="1"/>
</dbReference>
<dbReference type="Proteomes" id="UP001589862">
    <property type="component" value="Unassembled WGS sequence"/>
</dbReference>
<comment type="caution">
    <text evidence="5">The sequence shown here is derived from an EMBL/GenBank/DDBJ whole genome shotgun (WGS) entry which is preliminary data.</text>
</comment>
<keyword evidence="3 5" id="KW-0378">Hydrolase</keyword>
<dbReference type="NCBIfam" id="TIGR02227">
    <property type="entry name" value="sigpep_I_bact"/>
    <property type="match status" value="1"/>
</dbReference>
<reference evidence="5 6" key="1">
    <citation type="submission" date="2024-09" db="EMBL/GenBank/DDBJ databases">
        <authorList>
            <person name="Sun Q."/>
            <person name="Mori K."/>
        </authorList>
    </citation>
    <scope>NUCLEOTIDE SEQUENCE [LARGE SCALE GENOMIC DNA]</scope>
    <source>
        <strain evidence="5 6">NCAIM B.02604</strain>
    </source>
</reference>
<keyword evidence="3" id="KW-0645">Protease</keyword>
<dbReference type="InterPro" id="IPR000223">
    <property type="entry name" value="Pept_S26A_signal_pept_1"/>
</dbReference>
<accession>A0ABV6PC46</accession>
<feature type="domain" description="Peptidase S26" evidence="4">
    <location>
        <begin position="20"/>
        <end position="201"/>
    </location>
</feature>
<dbReference type="RefSeq" id="WP_377460058.1">
    <property type="nucleotide sequence ID" value="NZ_JBHLUB010000031.1"/>
</dbReference>
<proteinExistence type="inferred from homology"/>
<dbReference type="InterPro" id="IPR036286">
    <property type="entry name" value="LexA/Signal_pep-like_sf"/>
</dbReference>
<name>A0ABV6PC46_9MICC</name>
<comment type="catalytic activity">
    <reaction evidence="3">
        <text>Cleavage of hydrophobic, N-terminal signal or leader sequences from secreted and periplasmic proteins.</text>
        <dbReference type="EC" id="3.4.21.89"/>
    </reaction>
</comment>
<evidence type="ECO:0000256" key="1">
    <source>
        <dbReference type="ARBA" id="ARBA00004401"/>
    </source>
</evidence>
<evidence type="ECO:0000313" key="6">
    <source>
        <dbReference type="Proteomes" id="UP001589862"/>
    </source>
</evidence>
<evidence type="ECO:0000256" key="2">
    <source>
        <dbReference type="ARBA" id="ARBA00009370"/>
    </source>
</evidence>
<dbReference type="GO" id="GO:0009003">
    <property type="term" value="F:signal peptidase activity"/>
    <property type="evidence" value="ECO:0007669"/>
    <property type="project" value="UniProtKB-EC"/>
</dbReference>